<dbReference type="InterPro" id="IPR051532">
    <property type="entry name" value="Ester_Hydrolysis_Enzymes"/>
</dbReference>
<sequence length="312" mass="34427">MKRLLSIIGATILIMALGVSSAFAQTENYLSIGDSLAAGQTPYQQIDTGYSDLIAMKLGMTGQLHFYTKELAFPGYTTADVLKRVQSEEASDLLANATLITVSAGANDLLRLVQVNPTAGTLAFTQLQTDYALNIARKNMAEILDELKVRAPKAKVYVMGYYFAYPSVHATQKEGTNAQLVKLNKILQQQAERAGVAYVDVYNAFGLNATNFLPNISDVHPNFEGYRQMANAFLHEYSGNKALAIASNELPKPNPMSFEHILEQLAKAEQKQKAKEQENEKPKPTARAIQGFTGYAAFMEKVRATRFNHNYL</sequence>
<protein>
    <submittedName>
        <fullName evidence="3">SGNH/GDSL hydrolase family protein</fullName>
    </submittedName>
</protein>
<dbReference type="Pfam" id="PF13472">
    <property type="entry name" value="Lipase_GDSL_2"/>
    <property type="match status" value="1"/>
</dbReference>
<keyword evidence="3" id="KW-0378">Hydrolase</keyword>
<accession>A0A544UAB5</accession>
<dbReference type="PANTHER" id="PTHR30383:SF5">
    <property type="entry name" value="SGNH HYDROLASE-TYPE ESTERASE DOMAIN-CONTAINING PROTEIN"/>
    <property type="match status" value="1"/>
</dbReference>
<evidence type="ECO:0000313" key="3">
    <source>
        <dbReference type="EMBL" id="TQR29123.1"/>
    </source>
</evidence>
<organism evidence="3 4">
    <name type="scientific">Lysinibacillus sphaericus</name>
    <name type="common">Bacillus sphaericus</name>
    <dbReference type="NCBI Taxonomy" id="1421"/>
    <lineage>
        <taxon>Bacteria</taxon>
        <taxon>Bacillati</taxon>
        <taxon>Bacillota</taxon>
        <taxon>Bacilli</taxon>
        <taxon>Bacillales</taxon>
        <taxon>Bacillaceae</taxon>
        <taxon>Lysinibacillus</taxon>
    </lineage>
</organism>
<dbReference type="EMBL" id="SADV01000020">
    <property type="protein sequence ID" value="TQR29123.1"/>
    <property type="molecule type" value="Genomic_DNA"/>
</dbReference>
<feature type="chain" id="PRO_5021733965" evidence="1">
    <location>
        <begin position="25"/>
        <end position="312"/>
    </location>
</feature>
<reference evidence="3 4" key="1">
    <citation type="submission" date="2018-03" db="EMBL/GenBank/DDBJ databases">
        <title>Aerobic endospore-forming bacteria genome sequencing and assembly.</title>
        <authorList>
            <person name="Cavalcante D.A."/>
            <person name="Driks A."/>
            <person name="Putonti C."/>
            <person name="De-Souza M.T."/>
        </authorList>
    </citation>
    <scope>NUCLEOTIDE SEQUENCE [LARGE SCALE GENOMIC DNA]</scope>
    <source>
        <strain evidence="3 4">SDF0037</strain>
    </source>
</reference>
<dbReference type="GO" id="GO:0004622">
    <property type="term" value="F:phosphatidylcholine lysophospholipase activity"/>
    <property type="evidence" value="ECO:0007669"/>
    <property type="project" value="TreeGrafter"/>
</dbReference>
<name>A0A544UAB5_LYSSH</name>
<dbReference type="PANTHER" id="PTHR30383">
    <property type="entry name" value="THIOESTERASE 1/PROTEASE 1/LYSOPHOSPHOLIPASE L1"/>
    <property type="match status" value="1"/>
</dbReference>
<feature type="signal peptide" evidence="1">
    <location>
        <begin position="1"/>
        <end position="24"/>
    </location>
</feature>
<feature type="domain" description="SGNH hydrolase-type esterase" evidence="2">
    <location>
        <begin position="32"/>
        <end position="227"/>
    </location>
</feature>
<keyword evidence="1" id="KW-0732">Signal</keyword>
<evidence type="ECO:0000256" key="1">
    <source>
        <dbReference type="SAM" id="SignalP"/>
    </source>
</evidence>
<dbReference type="Gene3D" id="3.40.50.1110">
    <property type="entry name" value="SGNH hydrolase"/>
    <property type="match status" value="1"/>
</dbReference>
<gene>
    <name evidence="3" type="ORF">C7Y47_18765</name>
</gene>
<dbReference type="InterPro" id="IPR036514">
    <property type="entry name" value="SGNH_hydro_sf"/>
</dbReference>
<dbReference type="RefSeq" id="WP_142510134.1">
    <property type="nucleotide sequence ID" value="NZ_SADV01000020.1"/>
</dbReference>
<evidence type="ECO:0000313" key="4">
    <source>
        <dbReference type="Proteomes" id="UP000317944"/>
    </source>
</evidence>
<proteinExistence type="predicted"/>
<evidence type="ECO:0000259" key="2">
    <source>
        <dbReference type="Pfam" id="PF13472"/>
    </source>
</evidence>
<dbReference type="Proteomes" id="UP000317944">
    <property type="component" value="Unassembled WGS sequence"/>
</dbReference>
<dbReference type="AlphaFoldDB" id="A0A544UAB5"/>
<dbReference type="OrthoDB" id="1815486at2"/>
<dbReference type="InterPro" id="IPR013830">
    <property type="entry name" value="SGNH_hydro"/>
</dbReference>
<dbReference type="SUPFAM" id="SSF52266">
    <property type="entry name" value="SGNH hydrolase"/>
    <property type="match status" value="1"/>
</dbReference>
<comment type="caution">
    <text evidence="3">The sequence shown here is derived from an EMBL/GenBank/DDBJ whole genome shotgun (WGS) entry which is preliminary data.</text>
</comment>